<dbReference type="GO" id="GO:0030170">
    <property type="term" value="F:pyridoxal phosphate binding"/>
    <property type="evidence" value="ECO:0007669"/>
    <property type="project" value="InterPro"/>
</dbReference>
<dbReference type="EC" id="5.4.3.8" evidence="5"/>
<evidence type="ECO:0000256" key="3">
    <source>
        <dbReference type="ARBA" id="ARBA00022679"/>
    </source>
</evidence>
<dbReference type="InterPro" id="IPR015421">
    <property type="entry name" value="PyrdxlP-dep_Trfase_major"/>
</dbReference>
<sequence>MELVQGEGGVHVIDPEYLRAARAICNRSGALLIFDEIQTGMGRTGRRFAFERWGILPDILVLAKSLAGGVPIGATITTEDVERRFRGTHHSTFGGNALACAAGRAALDYLVSERLDERAERLGIEAVAQLRRSPSARVREVRGLGLLIGIELKERAAPYLQALRERGFLAIGAGPNVIRLLPPLVISEADWSAGLAAISEVLADG</sequence>
<proteinExistence type="predicted"/>
<gene>
    <name evidence="5" type="ORF">B1B_15247</name>
</gene>
<dbReference type="Gene3D" id="3.90.1150.10">
    <property type="entry name" value="Aspartate Aminotransferase, domain 1"/>
    <property type="match status" value="1"/>
</dbReference>
<keyword evidence="4" id="KW-0663">Pyridoxal phosphate</keyword>
<dbReference type="SUPFAM" id="SSF53383">
    <property type="entry name" value="PLP-dependent transferases"/>
    <property type="match status" value="1"/>
</dbReference>
<dbReference type="Gene3D" id="3.40.640.10">
    <property type="entry name" value="Type I PLP-dependent aspartate aminotransferase-like (Major domain)"/>
    <property type="match status" value="1"/>
</dbReference>
<dbReference type="Pfam" id="PF00202">
    <property type="entry name" value="Aminotran_3"/>
    <property type="match status" value="1"/>
</dbReference>
<evidence type="ECO:0000313" key="5">
    <source>
        <dbReference type="EMBL" id="EQD39736.1"/>
    </source>
</evidence>
<dbReference type="GO" id="GO:0042286">
    <property type="term" value="F:glutamate-1-semialdehyde 2,1-aminomutase activity"/>
    <property type="evidence" value="ECO:0007669"/>
    <property type="project" value="UniProtKB-EC"/>
</dbReference>
<dbReference type="PANTHER" id="PTHR11986">
    <property type="entry name" value="AMINOTRANSFERASE CLASS III"/>
    <property type="match status" value="1"/>
</dbReference>
<keyword evidence="5" id="KW-0413">Isomerase</keyword>
<name>T0YVW2_9ZZZZ</name>
<comment type="caution">
    <text evidence="5">The sequence shown here is derived from an EMBL/GenBank/DDBJ whole genome shotgun (WGS) entry which is preliminary data.</text>
</comment>
<dbReference type="InterPro" id="IPR015424">
    <property type="entry name" value="PyrdxlP-dep_Trfase"/>
</dbReference>
<dbReference type="PROSITE" id="PS00600">
    <property type="entry name" value="AA_TRANSFER_CLASS_3"/>
    <property type="match status" value="1"/>
</dbReference>
<evidence type="ECO:0000256" key="4">
    <source>
        <dbReference type="ARBA" id="ARBA00022898"/>
    </source>
</evidence>
<evidence type="ECO:0000256" key="1">
    <source>
        <dbReference type="ARBA" id="ARBA00001933"/>
    </source>
</evidence>
<dbReference type="GO" id="GO:0042802">
    <property type="term" value="F:identical protein binding"/>
    <property type="evidence" value="ECO:0007669"/>
    <property type="project" value="TreeGrafter"/>
</dbReference>
<organism evidence="5">
    <name type="scientific">mine drainage metagenome</name>
    <dbReference type="NCBI Taxonomy" id="410659"/>
    <lineage>
        <taxon>unclassified sequences</taxon>
        <taxon>metagenomes</taxon>
        <taxon>ecological metagenomes</taxon>
    </lineage>
</organism>
<protein>
    <submittedName>
        <fullName evidence="5">Aminotransferase class-III</fullName>
        <ecNumber evidence="5">5.4.3.8</ecNumber>
    </submittedName>
</protein>
<dbReference type="EMBL" id="AUZY01010131">
    <property type="protein sequence ID" value="EQD39736.1"/>
    <property type="molecule type" value="Genomic_DNA"/>
</dbReference>
<dbReference type="InterPro" id="IPR049704">
    <property type="entry name" value="Aminotrans_3_PPA_site"/>
</dbReference>
<comment type="cofactor">
    <cofactor evidence="1">
        <name>pyridoxal 5'-phosphate</name>
        <dbReference type="ChEBI" id="CHEBI:597326"/>
    </cofactor>
</comment>
<dbReference type="AlphaFoldDB" id="T0YVW2"/>
<dbReference type="GO" id="GO:0008483">
    <property type="term" value="F:transaminase activity"/>
    <property type="evidence" value="ECO:0007669"/>
    <property type="project" value="UniProtKB-KW"/>
</dbReference>
<reference evidence="5" key="2">
    <citation type="journal article" date="2014" name="ISME J.">
        <title>Microbial stratification in low pH oxic and suboxic macroscopic growths along an acid mine drainage.</title>
        <authorList>
            <person name="Mendez-Garcia C."/>
            <person name="Mesa V."/>
            <person name="Sprenger R.R."/>
            <person name="Richter M."/>
            <person name="Diez M.S."/>
            <person name="Solano J."/>
            <person name="Bargiela R."/>
            <person name="Golyshina O.V."/>
            <person name="Manteca A."/>
            <person name="Ramos J.L."/>
            <person name="Gallego J.R."/>
            <person name="Llorente I."/>
            <person name="Martins Dos Santos V.A."/>
            <person name="Jensen O.N."/>
            <person name="Pelaez A.I."/>
            <person name="Sanchez J."/>
            <person name="Ferrer M."/>
        </authorList>
    </citation>
    <scope>NUCLEOTIDE SEQUENCE</scope>
</reference>
<dbReference type="InterPro" id="IPR015422">
    <property type="entry name" value="PyrdxlP-dep_Trfase_small"/>
</dbReference>
<dbReference type="PANTHER" id="PTHR11986:SF79">
    <property type="entry name" value="ACETYLORNITHINE AMINOTRANSFERASE, MITOCHONDRIAL"/>
    <property type="match status" value="1"/>
</dbReference>
<dbReference type="InterPro" id="IPR050103">
    <property type="entry name" value="Class-III_PLP-dep_AT"/>
</dbReference>
<reference evidence="5" key="1">
    <citation type="submission" date="2013-08" db="EMBL/GenBank/DDBJ databases">
        <authorList>
            <person name="Mendez C."/>
            <person name="Richter M."/>
            <person name="Ferrer M."/>
            <person name="Sanchez J."/>
        </authorList>
    </citation>
    <scope>NUCLEOTIDE SEQUENCE</scope>
</reference>
<accession>T0YVW2</accession>
<dbReference type="InterPro" id="IPR005814">
    <property type="entry name" value="Aminotrans_3"/>
</dbReference>
<evidence type="ECO:0000256" key="2">
    <source>
        <dbReference type="ARBA" id="ARBA00022576"/>
    </source>
</evidence>
<keyword evidence="3 5" id="KW-0808">Transferase</keyword>
<keyword evidence="2 5" id="KW-0032">Aminotransferase</keyword>